<dbReference type="Proteomes" id="UP000317316">
    <property type="component" value="Unassembled WGS sequence"/>
</dbReference>
<protein>
    <recommendedName>
        <fullName evidence="3">Tetratricopeptide repeat protein</fullName>
    </recommendedName>
</protein>
<name>A0A544T8Z0_9BACI</name>
<gene>
    <name evidence="1" type="ORF">FG382_09500</name>
</gene>
<keyword evidence="2" id="KW-1185">Reference proteome</keyword>
<comment type="caution">
    <text evidence="1">The sequence shown here is derived from an EMBL/GenBank/DDBJ whole genome shotgun (WGS) entry which is preliminary data.</text>
</comment>
<dbReference type="RefSeq" id="WP_142538670.1">
    <property type="nucleotide sequence ID" value="NZ_BMIE01000005.1"/>
</dbReference>
<reference evidence="1 2" key="1">
    <citation type="submission" date="2019-05" db="EMBL/GenBank/DDBJ databases">
        <title>Psychrobacillus vulpis sp. nov., a new species isolated from feces of a red fox that inhabits in The Tablas de Daimiel Natural Park, Albacete, Spain.</title>
        <authorList>
            <person name="Rodriguez M."/>
            <person name="Reina J.C."/>
            <person name="Bejar V."/>
            <person name="Llamas I."/>
        </authorList>
    </citation>
    <scope>NUCLEOTIDE SEQUENCE [LARGE SCALE GENOMIC DNA]</scope>
    <source>
        <strain evidence="1 2">NEAU-3TGS17</strain>
    </source>
</reference>
<dbReference type="OrthoDB" id="2364593at2"/>
<evidence type="ECO:0008006" key="3">
    <source>
        <dbReference type="Google" id="ProtNLM"/>
    </source>
</evidence>
<proteinExistence type="predicted"/>
<dbReference type="SUPFAM" id="SSF116965">
    <property type="entry name" value="Hypothetical protein MPN330"/>
    <property type="match status" value="1"/>
</dbReference>
<dbReference type="AlphaFoldDB" id="A0A544T8Z0"/>
<organism evidence="1 2">
    <name type="scientific">Psychrobacillus lasiicapitis</name>
    <dbReference type="NCBI Taxonomy" id="1636719"/>
    <lineage>
        <taxon>Bacteria</taxon>
        <taxon>Bacillati</taxon>
        <taxon>Bacillota</taxon>
        <taxon>Bacilli</taxon>
        <taxon>Bacillales</taxon>
        <taxon>Bacillaceae</taxon>
        <taxon>Psychrobacillus</taxon>
    </lineage>
</organism>
<dbReference type="EMBL" id="VDGH01000005">
    <property type="protein sequence ID" value="TQR13838.1"/>
    <property type="molecule type" value="Genomic_DNA"/>
</dbReference>
<evidence type="ECO:0000313" key="1">
    <source>
        <dbReference type="EMBL" id="TQR13838.1"/>
    </source>
</evidence>
<evidence type="ECO:0000313" key="2">
    <source>
        <dbReference type="Proteomes" id="UP000317316"/>
    </source>
</evidence>
<accession>A0A544T8Z0</accession>
<sequence length="334" mass="37966">MKKKQHVPKTKENIIFFPGMVEKLIHDGLAFAEANNHLEAAKCFDQAKEHIELDDTILIVYILSLLETNRQPEAKLICEDLLNKKSPLFEQIVELYLTILLDLKAYHEVDSVLNKLLVDKRFSNERKKNFLQLKELSGRLAKEQDSFLGSGTEPNPSADKEKFAIEEFEKLNFSKQEALIQEAFHQDIKEVITNIIEIIQSKKVSPTIQTLALLLLGSNGVTTNILIEKFGLKQIVNPVSPPTPNAMERVESVTQHINSILEKDPTKLQLTTGLVHSHAYALFPLDWEAYSDEDVAQEYVNFVETLFGNQSVPPNELNEFIKLLEESTDVIVDE</sequence>